<reference evidence="1 2" key="1">
    <citation type="submission" date="2018-03" db="EMBL/GenBank/DDBJ databases">
        <title>Genomic Encyclopedia of Archaeal and Bacterial Type Strains, Phase II (KMG-II): from individual species to whole genera.</title>
        <authorList>
            <person name="Goeker M."/>
        </authorList>
    </citation>
    <scope>NUCLEOTIDE SEQUENCE [LARGE SCALE GENOMIC DNA]</scope>
    <source>
        <strain evidence="1 2">DSM 100214</strain>
    </source>
</reference>
<dbReference type="SUPFAM" id="SSF50998">
    <property type="entry name" value="Quinoprotein alcohol dehydrogenase-like"/>
    <property type="match status" value="1"/>
</dbReference>
<sequence>MKKGIAIIFILLFTYSCEYQTEETHFVEKEKPIPDKEIDINLYGVRDNDIIYIYDKTWLSYSIDEEIDKILKTEITLDGIPLENSHNGILINPDAYDNSIHKLKLYVESTSGTHSLAEKLGLERYIGEKEYTLKYIHVDRGLQITDGLSESDYLKIQWKKPNIEGLEVDRYEITYDKDWSWNSEITITISDPNQTYIIDENYVHGYKDYQIRTFFKDNKIEPWYDRYTMSYSSLGGEKIQIKTNDLESGFVSWNKNKYRCKYIFAYGVDEEGFTKTETLEYTSTSKNISLPPFPEDIYGSIYVLPENYEGNNYWTWGENFFYYYYPTFLPRDYYNRYFVADTGNKLLYAFRGYSIAQYDVITKEQLKTVSISYIDYHENDKLSCSSQTGKVAVLQSLTRQIHIFDKDMNQLNKFEIDGNTIYTNLDDVFAITDNDMIIISGMSYSRKCMIYNIKGELLYNITVPTSPYKTKITVSDDGKYMCIYNTFDNIKIYQIKEGGAILYKDMDISNVSGCYFDPITDNELIVQESKSFYKLNLETLSKTEVIEGTYISTDPYTGYILYYDLDFKTNKKGHIRKSITDIKTYNIKLSTYYSKDLVGNTYIFNNTLVTNNPYWDISKYLK</sequence>
<accession>A0A2V3PYR3</accession>
<dbReference type="OrthoDB" id="996674at2"/>
<evidence type="ECO:0008006" key="3">
    <source>
        <dbReference type="Google" id="ProtNLM"/>
    </source>
</evidence>
<dbReference type="InterPro" id="IPR011042">
    <property type="entry name" value="6-blade_b-propeller_TolB-like"/>
</dbReference>
<protein>
    <recommendedName>
        <fullName evidence="3">Fibronectin type-III domain-containing protein</fullName>
    </recommendedName>
</protein>
<comment type="caution">
    <text evidence="1">The sequence shown here is derived from an EMBL/GenBank/DDBJ whole genome shotgun (WGS) entry which is preliminary data.</text>
</comment>
<dbReference type="Gene3D" id="2.120.10.30">
    <property type="entry name" value="TolB, C-terminal domain"/>
    <property type="match status" value="1"/>
</dbReference>
<name>A0A2V3PYR3_9BACT</name>
<keyword evidence="2" id="KW-1185">Reference proteome</keyword>
<organism evidence="1 2">
    <name type="scientific">Dysgonomonas alginatilytica</name>
    <dbReference type="NCBI Taxonomy" id="1605892"/>
    <lineage>
        <taxon>Bacteria</taxon>
        <taxon>Pseudomonadati</taxon>
        <taxon>Bacteroidota</taxon>
        <taxon>Bacteroidia</taxon>
        <taxon>Bacteroidales</taxon>
        <taxon>Dysgonomonadaceae</taxon>
        <taxon>Dysgonomonas</taxon>
    </lineage>
</organism>
<evidence type="ECO:0000313" key="2">
    <source>
        <dbReference type="Proteomes" id="UP000247973"/>
    </source>
</evidence>
<gene>
    <name evidence="1" type="ORF">CLV62_104194</name>
</gene>
<proteinExistence type="predicted"/>
<dbReference type="InterPro" id="IPR011047">
    <property type="entry name" value="Quinoprotein_ADH-like_sf"/>
</dbReference>
<dbReference type="EMBL" id="QICL01000004">
    <property type="protein sequence ID" value="PXV66932.1"/>
    <property type="molecule type" value="Genomic_DNA"/>
</dbReference>
<dbReference type="Proteomes" id="UP000247973">
    <property type="component" value="Unassembled WGS sequence"/>
</dbReference>
<dbReference type="RefSeq" id="WP_110309889.1">
    <property type="nucleotide sequence ID" value="NZ_QICL01000004.1"/>
</dbReference>
<dbReference type="PROSITE" id="PS51257">
    <property type="entry name" value="PROKAR_LIPOPROTEIN"/>
    <property type="match status" value="1"/>
</dbReference>
<dbReference type="AlphaFoldDB" id="A0A2V3PYR3"/>
<evidence type="ECO:0000313" key="1">
    <source>
        <dbReference type="EMBL" id="PXV66932.1"/>
    </source>
</evidence>